<accession>A0A183E6F1</accession>
<sequence length="133" mass="14735">MDRKEFPGNEGVNVNQNLNPQSGVDVMDTFAASDYVMDRKEVPGNEGVNVNQNPNPQSGVDVMDTFAASDYVVSNPEKLSIPLTYHFSCLTTDVFDKGLFLQLGDMVQSKLGSEILIVFCSLYTAVRVTSFRW</sequence>
<evidence type="ECO:0000313" key="1">
    <source>
        <dbReference type="EMBL" id="VDN28085.1"/>
    </source>
</evidence>
<dbReference type="EMBL" id="UYRT01083888">
    <property type="protein sequence ID" value="VDN28085.1"/>
    <property type="molecule type" value="Genomic_DNA"/>
</dbReference>
<evidence type="ECO:0000313" key="3">
    <source>
        <dbReference type="WBParaSite" id="GPUH_0001656401-mRNA-1"/>
    </source>
</evidence>
<dbReference type="AlphaFoldDB" id="A0A183E6F1"/>
<gene>
    <name evidence="1" type="ORF">GPUH_LOCUS16542</name>
</gene>
<reference evidence="1 2" key="2">
    <citation type="submission" date="2018-11" db="EMBL/GenBank/DDBJ databases">
        <authorList>
            <consortium name="Pathogen Informatics"/>
        </authorList>
    </citation>
    <scope>NUCLEOTIDE SEQUENCE [LARGE SCALE GENOMIC DNA]</scope>
</reference>
<dbReference type="WBParaSite" id="GPUH_0001656401-mRNA-1">
    <property type="protein sequence ID" value="GPUH_0001656401-mRNA-1"/>
    <property type="gene ID" value="GPUH_0001656401"/>
</dbReference>
<name>A0A183E6F1_9BILA</name>
<evidence type="ECO:0000313" key="2">
    <source>
        <dbReference type="Proteomes" id="UP000271098"/>
    </source>
</evidence>
<dbReference type="Proteomes" id="UP000271098">
    <property type="component" value="Unassembled WGS sequence"/>
</dbReference>
<keyword evidence="2" id="KW-1185">Reference proteome</keyword>
<organism evidence="3">
    <name type="scientific">Gongylonema pulchrum</name>
    <dbReference type="NCBI Taxonomy" id="637853"/>
    <lineage>
        <taxon>Eukaryota</taxon>
        <taxon>Metazoa</taxon>
        <taxon>Ecdysozoa</taxon>
        <taxon>Nematoda</taxon>
        <taxon>Chromadorea</taxon>
        <taxon>Rhabditida</taxon>
        <taxon>Spirurina</taxon>
        <taxon>Spiruromorpha</taxon>
        <taxon>Spiruroidea</taxon>
        <taxon>Gongylonematidae</taxon>
        <taxon>Gongylonema</taxon>
    </lineage>
</organism>
<protein>
    <submittedName>
        <fullName evidence="3">Ovule protein</fullName>
    </submittedName>
</protein>
<proteinExistence type="predicted"/>
<reference evidence="3" key="1">
    <citation type="submission" date="2016-06" db="UniProtKB">
        <authorList>
            <consortium name="WormBaseParasite"/>
        </authorList>
    </citation>
    <scope>IDENTIFICATION</scope>
</reference>